<dbReference type="EMBL" id="JAPDFR010000009">
    <property type="protein sequence ID" value="KAK0383165.1"/>
    <property type="molecule type" value="Genomic_DNA"/>
</dbReference>
<proteinExistence type="predicted"/>
<protein>
    <submittedName>
        <fullName evidence="1">Uncharacterized protein</fullName>
    </submittedName>
</protein>
<dbReference type="InterPro" id="IPR046312">
    <property type="entry name" value="DUF6454"/>
</dbReference>
<evidence type="ECO:0000313" key="1">
    <source>
        <dbReference type="EMBL" id="KAK0383165.1"/>
    </source>
</evidence>
<dbReference type="Pfam" id="PF20055">
    <property type="entry name" value="DUF6454"/>
    <property type="match status" value="1"/>
</dbReference>
<comment type="caution">
    <text evidence="1">The sequence shown here is derived from an EMBL/GenBank/DDBJ whole genome shotgun (WGS) entry which is preliminary data.</text>
</comment>
<dbReference type="AlphaFoldDB" id="A0AA39L410"/>
<accession>A0AA39L410</accession>
<name>A0AA39L410_SARSR</name>
<keyword evidence="2" id="KW-1185">Reference proteome</keyword>
<evidence type="ECO:0000313" key="2">
    <source>
        <dbReference type="Proteomes" id="UP001175261"/>
    </source>
</evidence>
<dbReference type="Proteomes" id="UP001175261">
    <property type="component" value="Unassembled WGS sequence"/>
</dbReference>
<gene>
    <name evidence="1" type="ORF">NLU13_9078</name>
</gene>
<organism evidence="1 2">
    <name type="scientific">Sarocladium strictum</name>
    <name type="common">Black bundle disease fungus</name>
    <name type="synonym">Acremonium strictum</name>
    <dbReference type="NCBI Taxonomy" id="5046"/>
    <lineage>
        <taxon>Eukaryota</taxon>
        <taxon>Fungi</taxon>
        <taxon>Dikarya</taxon>
        <taxon>Ascomycota</taxon>
        <taxon>Pezizomycotina</taxon>
        <taxon>Sordariomycetes</taxon>
        <taxon>Hypocreomycetidae</taxon>
        <taxon>Hypocreales</taxon>
        <taxon>Sarocladiaceae</taxon>
        <taxon>Sarocladium</taxon>
    </lineage>
</organism>
<reference evidence="1" key="1">
    <citation type="submission" date="2022-10" db="EMBL/GenBank/DDBJ databases">
        <title>Determination and structural analysis of whole genome sequence of Sarocladium strictum F4-1.</title>
        <authorList>
            <person name="Hu L."/>
            <person name="Jiang Y."/>
        </authorList>
    </citation>
    <scope>NUCLEOTIDE SEQUENCE</scope>
    <source>
        <strain evidence="1">F4-1</strain>
    </source>
</reference>
<sequence>MQLAIWPVAAMALNITYHRDEPLAPTPLPPSHAESDGEEIIRLFQNLGRSTVWKTVESIDLEGDTFEPEGMIRLGSDRFILSAGQWTKRTEKYGEIIDGTDRTPGEGFSHLMVYNGKGQIIADATISAPGDIEYHNGGLDWDGQFIWGTNAQYRPNTTAYVYKADPYTLEPSTVLRYRDHLGGMVRNAARNTLTALTWGARRAATWDLDAIGSAASSSSSSTSNDVPWPEPRSVIRNPSHFIDYQDCKFLGCSEFYSGRNIALCSGVATIGDEYNLGGIALVDVDTMVPLVEVPISLGSKSGVRLTQNPMDVSVVEGKLRLYLAPDQHRSTVYVIEAQPEPL</sequence>